<keyword evidence="2" id="KW-1185">Reference proteome</keyword>
<dbReference type="RefSeq" id="WP_271797599.1">
    <property type="nucleotide sequence ID" value="NZ_JAQMUC010000100.1"/>
</dbReference>
<accession>A0ABT5ANQ2</accession>
<dbReference type="Proteomes" id="UP001211249">
    <property type="component" value="Unassembled WGS sequence"/>
</dbReference>
<name>A0ABT5ANQ2_9CYAN</name>
<organism evidence="1 2">
    <name type="scientific">Dolichospermum planctonicum CS-1226</name>
    <dbReference type="NCBI Taxonomy" id="3021751"/>
    <lineage>
        <taxon>Bacteria</taxon>
        <taxon>Bacillati</taxon>
        <taxon>Cyanobacteriota</taxon>
        <taxon>Cyanophyceae</taxon>
        <taxon>Nostocales</taxon>
        <taxon>Aphanizomenonaceae</taxon>
        <taxon>Dolichospermum</taxon>
        <taxon>Dolichospermum planctonicum</taxon>
    </lineage>
</organism>
<comment type="caution">
    <text evidence="1">The sequence shown here is derived from an EMBL/GenBank/DDBJ whole genome shotgun (WGS) entry which is preliminary data.</text>
</comment>
<gene>
    <name evidence="1" type="ORF">PN451_19520</name>
</gene>
<proteinExistence type="predicted"/>
<reference evidence="1 2" key="1">
    <citation type="submission" date="2023-01" db="EMBL/GenBank/DDBJ databases">
        <title>Genomes from the Australian National Cyanobacteria Reference Collection.</title>
        <authorList>
            <person name="Willis A."/>
            <person name="Lee E.M.F."/>
        </authorList>
    </citation>
    <scope>NUCLEOTIDE SEQUENCE [LARGE SCALE GENOMIC DNA]</scope>
    <source>
        <strain evidence="1 2">CS-1226</strain>
    </source>
</reference>
<evidence type="ECO:0000313" key="1">
    <source>
        <dbReference type="EMBL" id="MDB9537995.1"/>
    </source>
</evidence>
<evidence type="ECO:0000313" key="2">
    <source>
        <dbReference type="Proteomes" id="UP001211249"/>
    </source>
</evidence>
<dbReference type="EMBL" id="JAQMUC010000100">
    <property type="protein sequence ID" value="MDB9537995.1"/>
    <property type="molecule type" value="Genomic_DNA"/>
</dbReference>
<protein>
    <submittedName>
        <fullName evidence="1">Uncharacterized protein</fullName>
    </submittedName>
</protein>
<sequence>MVTKQIIQEKLEGLTQEELNQVYGLIEQLSSAEKPVKKPSIMSKLRKISIDAPEDFSVKLAISCGRGY</sequence>